<evidence type="ECO:0008006" key="4">
    <source>
        <dbReference type="Google" id="ProtNLM"/>
    </source>
</evidence>
<name>A0A7V8JNT5_9BURK</name>
<comment type="caution">
    <text evidence="2">The sequence shown here is derived from an EMBL/GenBank/DDBJ whole genome shotgun (WGS) entry which is preliminary data.</text>
</comment>
<dbReference type="EMBL" id="WNDQ01000071">
    <property type="protein sequence ID" value="KAF1018880.1"/>
    <property type="molecule type" value="Genomic_DNA"/>
</dbReference>
<feature type="chain" id="PRO_5030601519" description="Lipocalin-like domain-containing protein" evidence="1">
    <location>
        <begin position="27"/>
        <end position="171"/>
    </location>
</feature>
<keyword evidence="1" id="KW-0732">Signal</keyword>
<evidence type="ECO:0000313" key="3">
    <source>
        <dbReference type="Proteomes" id="UP000461670"/>
    </source>
</evidence>
<dbReference type="AlphaFoldDB" id="A0A7V8JNT5"/>
<dbReference type="Proteomes" id="UP000461670">
    <property type="component" value="Unassembled WGS sequence"/>
</dbReference>
<accession>A0A7V8JNT5</accession>
<protein>
    <recommendedName>
        <fullName evidence="4">Lipocalin-like domain-containing protein</fullName>
    </recommendedName>
</protein>
<reference evidence="3" key="1">
    <citation type="journal article" date="2020" name="MBio">
        <title>Horizontal gene transfer to a defensive symbiont with a reduced genome amongst a multipartite beetle microbiome.</title>
        <authorList>
            <person name="Waterworth S.C."/>
            <person name="Florez L.V."/>
            <person name="Rees E.R."/>
            <person name="Hertweck C."/>
            <person name="Kaltenpoth M."/>
            <person name="Kwan J.C."/>
        </authorList>
    </citation>
    <scope>NUCLEOTIDE SEQUENCE [LARGE SCALE GENOMIC DNA]</scope>
</reference>
<gene>
    <name evidence="2" type="ORF">GAK30_03443</name>
</gene>
<feature type="signal peptide" evidence="1">
    <location>
        <begin position="1"/>
        <end position="26"/>
    </location>
</feature>
<evidence type="ECO:0000313" key="2">
    <source>
        <dbReference type="EMBL" id="KAF1018880.1"/>
    </source>
</evidence>
<organism evidence="2 3">
    <name type="scientific">Paracidovorax wautersii</name>
    <dbReference type="NCBI Taxonomy" id="1177982"/>
    <lineage>
        <taxon>Bacteria</taxon>
        <taxon>Pseudomonadati</taxon>
        <taxon>Pseudomonadota</taxon>
        <taxon>Betaproteobacteria</taxon>
        <taxon>Burkholderiales</taxon>
        <taxon>Comamonadaceae</taxon>
        <taxon>Paracidovorax</taxon>
    </lineage>
</organism>
<sequence>MTPQLLLSPWRRLALGLLAWLLTACAPLPPAGQPSAQADAAPACPVPTGAESAPLYGTWTVQIAGQPDGRLQLQRHPDYADSLSGSYTRGQGAPIRVAGDVDQGLFTLEESADGQRTTGRWSGQWSPADCRNEIRGTWIDARQESAVLFPGDNKREPQPHAFVMRRAIGWQ</sequence>
<proteinExistence type="predicted"/>
<evidence type="ECO:0000256" key="1">
    <source>
        <dbReference type="SAM" id="SignalP"/>
    </source>
</evidence>